<sequence>MSAHSDRGVRGDGPLTAAGSVELAVIERSGLIESRHLGAAAVVNADGRVLRAIGDVHATIYPRSTLKPLQSIAVLGTGALFADDELALATASHCGSLAHIAVVERMLAADGRDASALQCPAQWPLGTRERAERLASDLGPAREAMNCSGKHAGFLRASDALGADPATYLDPEHPVQQRIRSTIEEWTGDAGRRTSIDGCGAPLHATSLAALARGIARVASGRTPDAARLMQAVAAEPWAIDGHGRANTLAIERLGVLAKIGAEGLVVIGSPSGAAVAVKVLDGSMRATTPVALALLLAEGLVDPDAVAELLDDIAEPVLGGEEPVGALRVTLG</sequence>
<comment type="caution">
    <text evidence="1">The sequence shown here is derived from an EMBL/GenBank/DDBJ whole genome shotgun (WGS) entry which is preliminary data.</text>
</comment>
<dbReference type="InterPro" id="IPR010349">
    <property type="entry name" value="Asparaginase_II"/>
</dbReference>
<dbReference type="Pfam" id="PF06089">
    <property type="entry name" value="Asparaginase_II"/>
    <property type="match status" value="1"/>
</dbReference>
<evidence type="ECO:0000313" key="2">
    <source>
        <dbReference type="Proteomes" id="UP000585905"/>
    </source>
</evidence>
<name>A0A839E374_9MICO</name>
<dbReference type="Proteomes" id="UP000585905">
    <property type="component" value="Unassembled WGS sequence"/>
</dbReference>
<organism evidence="1 2">
    <name type="scientific">Microcella alkalica</name>
    <dbReference type="NCBI Taxonomy" id="355930"/>
    <lineage>
        <taxon>Bacteria</taxon>
        <taxon>Bacillati</taxon>
        <taxon>Actinomycetota</taxon>
        <taxon>Actinomycetes</taxon>
        <taxon>Micrococcales</taxon>
        <taxon>Microbacteriaceae</taxon>
        <taxon>Microcella</taxon>
    </lineage>
</organism>
<protein>
    <submittedName>
        <fullName evidence="1">L-asparaginase II</fullName>
    </submittedName>
</protein>
<dbReference type="AlphaFoldDB" id="A0A839E374"/>
<dbReference type="PANTHER" id="PTHR42110:SF1">
    <property type="entry name" value="L-ASPARAGINASE, PUTATIVE (AFU_ORTHOLOGUE AFUA_3G11890)-RELATED"/>
    <property type="match status" value="1"/>
</dbReference>
<gene>
    <name evidence="1" type="ORF">FHX53_000365</name>
</gene>
<evidence type="ECO:0000313" key="1">
    <source>
        <dbReference type="EMBL" id="MBA8846801.1"/>
    </source>
</evidence>
<proteinExistence type="predicted"/>
<dbReference type="EMBL" id="JACGWX010000001">
    <property type="protein sequence ID" value="MBA8846801.1"/>
    <property type="molecule type" value="Genomic_DNA"/>
</dbReference>
<accession>A0A839E374</accession>
<reference evidence="1 2" key="1">
    <citation type="submission" date="2020-07" db="EMBL/GenBank/DDBJ databases">
        <title>Sequencing the genomes of 1000 actinobacteria strains.</title>
        <authorList>
            <person name="Klenk H.-P."/>
        </authorList>
    </citation>
    <scope>NUCLEOTIDE SEQUENCE [LARGE SCALE GENOMIC DNA]</scope>
    <source>
        <strain evidence="1 2">DSM 19663</strain>
    </source>
</reference>
<dbReference type="RefSeq" id="WP_343050738.1">
    <property type="nucleotide sequence ID" value="NZ_BAAAOV010000002.1"/>
</dbReference>
<dbReference type="PANTHER" id="PTHR42110">
    <property type="entry name" value="L-ASPARAGINASE, PUTATIVE (AFU_ORTHOLOGUE AFUA_3G11890)-RELATED"/>
    <property type="match status" value="1"/>
</dbReference>
<keyword evidence="2" id="KW-1185">Reference proteome</keyword>